<dbReference type="InterPro" id="IPR050237">
    <property type="entry name" value="ATP-dep_AMP-bd_enzyme"/>
</dbReference>
<dbReference type="PROSITE" id="PS00455">
    <property type="entry name" value="AMP_BINDING"/>
    <property type="match status" value="1"/>
</dbReference>
<accession>A0A543DVJ3</accession>
<keyword evidence="4" id="KW-1185">Reference proteome</keyword>
<feature type="domain" description="AMP-dependent synthetase/ligase" evidence="1">
    <location>
        <begin position="14"/>
        <end position="382"/>
    </location>
</feature>
<dbReference type="InterPro" id="IPR045851">
    <property type="entry name" value="AMP-bd_C_sf"/>
</dbReference>
<proteinExistence type="predicted"/>
<dbReference type="Proteomes" id="UP000315677">
    <property type="component" value="Unassembled WGS sequence"/>
</dbReference>
<dbReference type="PANTHER" id="PTHR43767">
    <property type="entry name" value="LONG-CHAIN-FATTY-ACID--COA LIGASE"/>
    <property type="match status" value="1"/>
</dbReference>
<feature type="domain" description="AMP-binding enzyme C-terminal" evidence="2">
    <location>
        <begin position="432"/>
        <end position="507"/>
    </location>
</feature>
<evidence type="ECO:0000313" key="4">
    <source>
        <dbReference type="Proteomes" id="UP000315677"/>
    </source>
</evidence>
<dbReference type="SUPFAM" id="SSF56801">
    <property type="entry name" value="Acetyl-CoA synthetase-like"/>
    <property type="match status" value="1"/>
</dbReference>
<reference evidence="3 4" key="1">
    <citation type="submission" date="2019-06" db="EMBL/GenBank/DDBJ databases">
        <title>Sequencing the genomes of 1000 actinobacteria strains.</title>
        <authorList>
            <person name="Klenk H.-P."/>
        </authorList>
    </citation>
    <scope>NUCLEOTIDE SEQUENCE [LARGE SCALE GENOMIC DNA]</scope>
    <source>
        <strain evidence="3 4">DSM 45301</strain>
    </source>
</reference>
<name>A0A543DVJ3_9PSEU</name>
<keyword evidence="3" id="KW-0436">Ligase</keyword>
<dbReference type="GO" id="GO:0016878">
    <property type="term" value="F:acid-thiol ligase activity"/>
    <property type="evidence" value="ECO:0007669"/>
    <property type="project" value="UniProtKB-ARBA"/>
</dbReference>
<dbReference type="InterPro" id="IPR025110">
    <property type="entry name" value="AMP-bd_C"/>
</dbReference>
<organism evidence="3 4">
    <name type="scientific">Pseudonocardia kunmingensis</name>
    <dbReference type="NCBI Taxonomy" id="630975"/>
    <lineage>
        <taxon>Bacteria</taxon>
        <taxon>Bacillati</taxon>
        <taxon>Actinomycetota</taxon>
        <taxon>Actinomycetes</taxon>
        <taxon>Pseudonocardiales</taxon>
        <taxon>Pseudonocardiaceae</taxon>
        <taxon>Pseudonocardia</taxon>
    </lineage>
</organism>
<comment type="caution">
    <text evidence="3">The sequence shown here is derived from an EMBL/GenBank/DDBJ whole genome shotgun (WGS) entry which is preliminary data.</text>
</comment>
<dbReference type="EMBL" id="VFPA01000001">
    <property type="protein sequence ID" value="TQM13348.1"/>
    <property type="molecule type" value="Genomic_DNA"/>
</dbReference>
<dbReference type="Gene3D" id="3.30.300.30">
    <property type="match status" value="1"/>
</dbReference>
<gene>
    <name evidence="3" type="ORF">FB558_0080</name>
</gene>
<dbReference type="Gene3D" id="3.40.50.12780">
    <property type="entry name" value="N-terminal domain of ligase-like"/>
    <property type="match status" value="1"/>
</dbReference>
<evidence type="ECO:0000259" key="2">
    <source>
        <dbReference type="Pfam" id="PF13193"/>
    </source>
</evidence>
<dbReference type="PANTHER" id="PTHR43767:SF1">
    <property type="entry name" value="NONRIBOSOMAL PEPTIDE SYNTHASE PES1 (EUROFUNG)-RELATED"/>
    <property type="match status" value="1"/>
</dbReference>
<dbReference type="AlphaFoldDB" id="A0A543DVJ3"/>
<dbReference type="InterPro" id="IPR000873">
    <property type="entry name" value="AMP-dep_synth/lig_dom"/>
</dbReference>
<dbReference type="InterPro" id="IPR020845">
    <property type="entry name" value="AMP-binding_CS"/>
</dbReference>
<dbReference type="Pfam" id="PF13193">
    <property type="entry name" value="AMP-binding_C"/>
    <property type="match status" value="1"/>
</dbReference>
<sequence length="551" mass="59696">MPDMRGWTVPAVLEARARDSGDEVFLRMVGGGRTTYAQTFQRARTIGGALIELGVEPAENVVVLAPNSIDTVHAWLGINLAGAVEVPLHPGARGTALQHLLADCDARVVLIDEEFLPRLLEVSGRLPALRTVVVMGNGGAPLPRPAGLRVVEFARLVAGQPPATLPTVAASHAASIIYTSGTSGPPKGVIMPHGQAHVLARTAVEGLRMTGRDVYYCYHPLHHMAGKFMAIFASILAGGSVALDVRFSADTWLERIRDFGATVTVAHGPMLEMVHRLPARADDADNPLTRVQASPFPARIAEAFEARFAVRGIEVYGMTEINVPCWRPYDEPLRVGSCGRIRQDLFEMAVVDPDTDEQLPPGQVGEFVVRPRLPWTGMQGYLNQPAATVRAWRNSWFHTGDRGRIDADGYVYFVDRASERIRRRAENVSAEEIEAAALTHRGVVDCAAVGVPSEFEADDDIKLTVVCGEPAVAPEVLLAHLASRLAHHMVPRYVEFRDALPRTPTQKVQKAALRADGVARAWDRYAAGISVRTLVEDARSGIDGMAGEPAT</sequence>
<dbReference type="InterPro" id="IPR042099">
    <property type="entry name" value="ANL_N_sf"/>
</dbReference>
<evidence type="ECO:0000313" key="3">
    <source>
        <dbReference type="EMBL" id="TQM13348.1"/>
    </source>
</evidence>
<dbReference type="Pfam" id="PF00501">
    <property type="entry name" value="AMP-binding"/>
    <property type="match status" value="1"/>
</dbReference>
<protein>
    <submittedName>
        <fullName evidence="3">Crotonobetaine/carnitine-CoA ligase</fullName>
    </submittedName>
</protein>
<evidence type="ECO:0000259" key="1">
    <source>
        <dbReference type="Pfam" id="PF00501"/>
    </source>
</evidence>